<dbReference type="Pfam" id="PF08125">
    <property type="entry name" value="Mannitol_dh_C"/>
    <property type="match status" value="1"/>
</dbReference>
<dbReference type="Gene3D" id="1.10.1040.10">
    <property type="entry name" value="N-(1-d-carboxylethyl)-l-norvaline Dehydrogenase, domain 2"/>
    <property type="match status" value="1"/>
</dbReference>
<dbReference type="GO" id="GO:0005829">
    <property type="term" value="C:cytosol"/>
    <property type="evidence" value="ECO:0007669"/>
    <property type="project" value="TreeGrafter"/>
</dbReference>
<dbReference type="InterPro" id="IPR013131">
    <property type="entry name" value="Mannitol_DH_N"/>
</dbReference>
<dbReference type="AlphaFoldDB" id="A0A850ERR0"/>
<evidence type="ECO:0000313" key="11">
    <source>
        <dbReference type="Proteomes" id="UP000564806"/>
    </source>
</evidence>
<evidence type="ECO:0000259" key="9">
    <source>
        <dbReference type="Pfam" id="PF08125"/>
    </source>
</evidence>
<evidence type="ECO:0000259" key="8">
    <source>
        <dbReference type="Pfam" id="PF01232"/>
    </source>
</evidence>
<feature type="domain" description="Mannitol dehydrogenase N-terminal" evidence="8">
    <location>
        <begin position="1"/>
        <end position="193"/>
    </location>
</feature>
<accession>A0A850ERR0</accession>
<dbReference type="InterPro" id="IPR036291">
    <property type="entry name" value="NAD(P)-bd_dom_sf"/>
</dbReference>
<dbReference type="InterPro" id="IPR023028">
    <property type="entry name" value="Mannitol_1_phos_5_DH"/>
</dbReference>
<comment type="caution">
    <text evidence="10">The sequence shown here is derived from an EMBL/GenBank/DDBJ whole genome shotgun (WGS) entry which is preliminary data.</text>
</comment>
<dbReference type="GO" id="GO:0008926">
    <property type="term" value="F:mannitol-1-phosphate 5-dehydrogenase activity"/>
    <property type="evidence" value="ECO:0007669"/>
    <property type="project" value="UniProtKB-UniRule"/>
</dbReference>
<evidence type="ECO:0000256" key="5">
    <source>
        <dbReference type="ARBA" id="ARBA00023027"/>
    </source>
</evidence>
<name>A0A850ERR0_9BACL</name>
<dbReference type="Proteomes" id="UP000564806">
    <property type="component" value="Unassembled WGS sequence"/>
</dbReference>
<dbReference type="NCBIfam" id="NF002652">
    <property type="entry name" value="PRK02318.2-5"/>
    <property type="match status" value="1"/>
</dbReference>
<dbReference type="EC" id="1.1.1.17" evidence="2 7"/>
<evidence type="ECO:0000313" key="10">
    <source>
        <dbReference type="EMBL" id="NUU60701.1"/>
    </source>
</evidence>
<dbReference type="PANTHER" id="PTHR30524">
    <property type="entry name" value="MANNITOL-1-PHOSPHATE 5-DEHYDROGENASE"/>
    <property type="match status" value="1"/>
</dbReference>
<dbReference type="GO" id="GO:0019592">
    <property type="term" value="P:mannitol catabolic process"/>
    <property type="evidence" value="ECO:0007669"/>
    <property type="project" value="TreeGrafter"/>
</dbReference>
<feature type="binding site" evidence="7">
    <location>
        <begin position="3"/>
        <end position="14"/>
    </location>
    <ligand>
        <name>NAD(+)</name>
        <dbReference type="ChEBI" id="CHEBI:57540"/>
    </ligand>
</feature>
<dbReference type="InterPro" id="IPR008927">
    <property type="entry name" value="6-PGluconate_DH-like_C_sf"/>
</dbReference>
<evidence type="ECO:0000256" key="1">
    <source>
        <dbReference type="ARBA" id="ARBA00006541"/>
    </source>
</evidence>
<comment type="similarity">
    <text evidence="1 7">Belongs to the mannitol dehydrogenase family.</text>
</comment>
<sequence length="385" mass="42707">MKAVHFGAGNIGRGFIGNVLSKAGFEVCFVDVNPEMIDIINKTNSYKVELLDADHTIEVISPVSALNSITQEEEVIANIGAADLITLSVGVPNLSKVANILFKALLSRAELRKGPIDIIANENAINASTTLRKEIERLASAEEMATILSFAGFPNAAVDRLALSRRTNEGELVQVEPFFEWIINRSEMLNHSLPLLDKVIYVDDLTPYIERKLFIVNMGHAAAAYLGYLYNEPTIQRALAHPDIETTVQGAMYEVARYFEAAYGKSAEELQSFIETTCKRFRNEQVSDDIFRVGRSPIRKLGQDERLVKPAIELYKRGLPYSQLAKVIAAGYLFRSTKDEEAVELQDYISEQGLISALAAFSHITEPEVQEVIRQHVSALTAVSK</sequence>
<evidence type="ECO:0000256" key="2">
    <source>
        <dbReference type="ARBA" id="ARBA00012939"/>
    </source>
</evidence>
<evidence type="ECO:0000256" key="4">
    <source>
        <dbReference type="ARBA" id="ARBA00023002"/>
    </source>
</evidence>
<dbReference type="SUPFAM" id="SSF48179">
    <property type="entry name" value="6-phosphogluconate dehydrogenase C-terminal domain-like"/>
    <property type="match status" value="1"/>
</dbReference>
<protein>
    <recommendedName>
        <fullName evidence="3 7">Mannitol-1-phosphate 5-dehydrogenase</fullName>
        <ecNumber evidence="2 7">1.1.1.17</ecNumber>
    </recommendedName>
</protein>
<dbReference type="HAMAP" id="MF_00196">
    <property type="entry name" value="Mannitol_dehydrog"/>
    <property type="match status" value="1"/>
</dbReference>
<dbReference type="PANTHER" id="PTHR30524:SF0">
    <property type="entry name" value="ALTRONATE OXIDOREDUCTASE-RELATED"/>
    <property type="match status" value="1"/>
</dbReference>
<comment type="catalytic activity">
    <reaction evidence="6 7">
        <text>D-mannitol 1-phosphate + NAD(+) = beta-D-fructose 6-phosphate + NADH + H(+)</text>
        <dbReference type="Rhea" id="RHEA:19661"/>
        <dbReference type="ChEBI" id="CHEBI:15378"/>
        <dbReference type="ChEBI" id="CHEBI:57540"/>
        <dbReference type="ChEBI" id="CHEBI:57634"/>
        <dbReference type="ChEBI" id="CHEBI:57945"/>
        <dbReference type="ChEBI" id="CHEBI:61381"/>
        <dbReference type="EC" id="1.1.1.17"/>
    </reaction>
</comment>
<dbReference type="InterPro" id="IPR013328">
    <property type="entry name" value="6PGD_dom2"/>
</dbReference>
<feature type="domain" description="Mannitol dehydrogenase C-terminal" evidence="9">
    <location>
        <begin position="204"/>
        <end position="375"/>
    </location>
</feature>
<dbReference type="PRINTS" id="PR00084">
    <property type="entry name" value="MTLDHDRGNASE"/>
</dbReference>
<dbReference type="EMBL" id="JABWCS010000203">
    <property type="protein sequence ID" value="NUU60701.1"/>
    <property type="molecule type" value="Genomic_DNA"/>
</dbReference>
<gene>
    <name evidence="7" type="primary">mtlD</name>
    <name evidence="10" type="ORF">HPT30_10130</name>
</gene>
<evidence type="ECO:0000256" key="3">
    <source>
        <dbReference type="ARBA" id="ARBA00016219"/>
    </source>
</evidence>
<dbReference type="InterPro" id="IPR013118">
    <property type="entry name" value="Mannitol_DH_C"/>
</dbReference>
<dbReference type="SUPFAM" id="SSF51735">
    <property type="entry name" value="NAD(P)-binding Rossmann-fold domains"/>
    <property type="match status" value="1"/>
</dbReference>
<dbReference type="InterPro" id="IPR000669">
    <property type="entry name" value="Mannitol_DH"/>
</dbReference>
<reference evidence="10" key="1">
    <citation type="submission" date="2020-06" db="EMBL/GenBank/DDBJ databases">
        <title>Paenibacillus sp. nov., isolated from soil.</title>
        <authorList>
            <person name="Seo Y.L."/>
        </authorList>
    </citation>
    <scope>NUCLEOTIDE SEQUENCE [LARGE SCALE GENOMIC DNA]</scope>
    <source>
        <strain evidence="10">JW14</strain>
    </source>
</reference>
<keyword evidence="4 7" id="KW-0560">Oxidoreductase</keyword>
<proteinExistence type="inferred from homology"/>
<dbReference type="Pfam" id="PF01232">
    <property type="entry name" value="Mannitol_dh"/>
    <property type="match status" value="1"/>
</dbReference>
<evidence type="ECO:0000256" key="6">
    <source>
        <dbReference type="ARBA" id="ARBA00048615"/>
    </source>
</evidence>
<evidence type="ECO:0000256" key="7">
    <source>
        <dbReference type="HAMAP-Rule" id="MF_00196"/>
    </source>
</evidence>
<organism evidence="10 11">
    <name type="scientific">Paenibacillus agri</name>
    <dbReference type="NCBI Taxonomy" id="2744309"/>
    <lineage>
        <taxon>Bacteria</taxon>
        <taxon>Bacillati</taxon>
        <taxon>Bacillota</taxon>
        <taxon>Bacilli</taxon>
        <taxon>Bacillales</taxon>
        <taxon>Paenibacillaceae</taxon>
        <taxon>Paenibacillus</taxon>
    </lineage>
</organism>
<keyword evidence="5 7" id="KW-0520">NAD</keyword>
<keyword evidence="11" id="KW-1185">Reference proteome</keyword>
<dbReference type="Gene3D" id="3.40.50.720">
    <property type="entry name" value="NAD(P)-binding Rossmann-like Domain"/>
    <property type="match status" value="1"/>
</dbReference>